<evidence type="ECO:0000256" key="1">
    <source>
        <dbReference type="SAM" id="MobiDB-lite"/>
    </source>
</evidence>
<name>A0A0C4YFI5_9BURK</name>
<dbReference type="EMBL" id="CP010536">
    <property type="protein sequence ID" value="AJG19496.1"/>
    <property type="molecule type" value="Genomic_DNA"/>
</dbReference>
<feature type="compositionally biased region" description="Low complexity" evidence="1">
    <location>
        <begin position="326"/>
        <end position="339"/>
    </location>
</feature>
<dbReference type="Pfam" id="PF11740">
    <property type="entry name" value="KfrA_N"/>
    <property type="match status" value="1"/>
</dbReference>
<evidence type="ECO:0000259" key="2">
    <source>
        <dbReference type="Pfam" id="PF11740"/>
    </source>
</evidence>
<keyword evidence="4" id="KW-1185">Reference proteome</keyword>
<evidence type="ECO:0000313" key="4">
    <source>
        <dbReference type="Proteomes" id="UP000031843"/>
    </source>
</evidence>
<sequence>MTASPLDHPPPLPSDAAAEAQLAADIATLRAQFPDTRALYREVCALLFFRYGITPTANKLYQLVRKGSMGTPTEVLAQFWQDLRGKMRVTIDQPGLPDALKAIAANAVQSIWQAANEAAAGELAALRAEARLQASEAEAQRDQARAAVVEAEQEKAAVQAGLDAAQRASAALQGELDAERQAHAAAQARQEEGRRQIEALERQLGEMHTQFSADLERTREQVAVAQERASATERRALREIDQERTLRQKGEQALADLRAELAAGQARAQEAAVAGAEARARLQAERDTLSRQLVEAEQALGRGQAAQDELRAELEMAVRRAERADAQASATRRMATTRRQVPATKTKFKFRPGPV</sequence>
<proteinExistence type="predicted"/>
<dbReference type="AlphaFoldDB" id="A0A0C4YFI5"/>
<dbReference type="OrthoDB" id="9178680at2"/>
<evidence type="ECO:0000313" key="3">
    <source>
        <dbReference type="EMBL" id="AJG19496.1"/>
    </source>
</evidence>
<accession>A0A0C4YFI5</accession>
<feature type="domain" description="KfrA N-terminal DNA-binding" evidence="2">
    <location>
        <begin position="43"/>
        <end position="154"/>
    </location>
</feature>
<dbReference type="STRING" id="68895.RR42_m2104"/>
<dbReference type="InterPro" id="IPR021104">
    <property type="entry name" value="KfrA_DNA-bd_N"/>
</dbReference>
<organism evidence="3 4">
    <name type="scientific">Cupriavidus basilensis</name>
    <dbReference type="NCBI Taxonomy" id="68895"/>
    <lineage>
        <taxon>Bacteria</taxon>
        <taxon>Pseudomonadati</taxon>
        <taxon>Pseudomonadota</taxon>
        <taxon>Betaproteobacteria</taxon>
        <taxon>Burkholderiales</taxon>
        <taxon>Burkholderiaceae</taxon>
        <taxon>Cupriavidus</taxon>
    </lineage>
</organism>
<dbReference type="RefSeq" id="WP_043346352.1">
    <property type="nucleotide sequence ID" value="NZ_CP010536.1"/>
</dbReference>
<dbReference type="KEGG" id="cbw:RR42_m2104"/>
<protein>
    <submittedName>
        <fullName evidence="3">Putative KfrA protein</fullName>
    </submittedName>
</protein>
<feature type="compositionally biased region" description="Basic residues" evidence="1">
    <location>
        <begin position="346"/>
        <end position="355"/>
    </location>
</feature>
<feature type="region of interest" description="Disordered" evidence="1">
    <location>
        <begin position="324"/>
        <end position="355"/>
    </location>
</feature>
<gene>
    <name evidence="3" type="ORF">RR42_m2104</name>
</gene>
<dbReference type="Proteomes" id="UP000031843">
    <property type="component" value="Chromosome main"/>
</dbReference>
<reference evidence="3 4" key="1">
    <citation type="journal article" date="2015" name="Genome Announc.">
        <title>Complete Genome Sequence of Cupriavidus basilensis 4G11, Isolated from the Oak Ridge Field Research Center Site.</title>
        <authorList>
            <person name="Ray J."/>
            <person name="Waters R.J."/>
            <person name="Skerker J.M."/>
            <person name="Kuehl J.V."/>
            <person name="Price M.N."/>
            <person name="Huang J."/>
            <person name="Chakraborty R."/>
            <person name="Arkin A.P."/>
            <person name="Deutschbauer A."/>
        </authorList>
    </citation>
    <scope>NUCLEOTIDE SEQUENCE [LARGE SCALE GENOMIC DNA]</scope>
    <source>
        <strain evidence="3">4G11</strain>
    </source>
</reference>